<protein>
    <recommendedName>
        <fullName evidence="2">TadE-like domain-containing protein</fullName>
    </recommendedName>
</protein>
<accession>A0A069PHR6</accession>
<evidence type="ECO:0000313" key="3">
    <source>
        <dbReference type="EMBL" id="KDR39444.1"/>
    </source>
</evidence>
<keyword evidence="1" id="KW-1133">Transmembrane helix</keyword>
<dbReference type="STRING" id="60547.GCA_000751215_03815"/>
<evidence type="ECO:0000259" key="2">
    <source>
        <dbReference type="Pfam" id="PF07811"/>
    </source>
</evidence>
<evidence type="ECO:0000313" key="4">
    <source>
        <dbReference type="Proteomes" id="UP000027466"/>
    </source>
</evidence>
<dbReference type="EMBL" id="JFHC01000059">
    <property type="protein sequence ID" value="KDR39444.1"/>
    <property type="molecule type" value="Genomic_DNA"/>
</dbReference>
<name>A0A069PHR6_9BURK</name>
<proteinExistence type="predicted"/>
<keyword evidence="4" id="KW-1185">Reference proteome</keyword>
<comment type="caution">
    <text evidence="3">The sequence shown here is derived from an EMBL/GenBank/DDBJ whole genome shotgun (WGS) entry which is preliminary data.</text>
</comment>
<dbReference type="RefSeq" id="WP_129572179.1">
    <property type="nucleotide sequence ID" value="NZ_CADFFX010000006.1"/>
</dbReference>
<dbReference type="AlphaFoldDB" id="A0A069PHR6"/>
<reference evidence="3 4" key="1">
    <citation type="submission" date="2014-03" db="EMBL/GenBank/DDBJ databases">
        <title>Draft Genome Sequences of Four Burkholderia Strains.</title>
        <authorList>
            <person name="Liu X.Y."/>
            <person name="Li C.X."/>
            <person name="Xu J.H."/>
        </authorList>
    </citation>
    <scope>NUCLEOTIDE SEQUENCE [LARGE SCALE GENOMIC DNA]</scope>
    <source>
        <strain evidence="3 4">DSM 50014</strain>
    </source>
</reference>
<feature type="transmembrane region" description="Helical" evidence="1">
    <location>
        <begin position="21"/>
        <end position="41"/>
    </location>
</feature>
<dbReference type="InterPro" id="IPR012495">
    <property type="entry name" value="TadE-like_dom"/>
</dbReference>
<organism evidence="3 4">
    <name type="scientific">Caballeronia glathei</name>
    <dbReference type="NCBI Taxonomy" id="60547"/>
    <lineage>
        <taxon>Bacteria</taxon>
        <taxon>Pseudomonadati</taxon>
        <taxon>Pseudomonadota</taxon>
        <taxon>Betaproteobacteria</taxon>
        <taxon>Burkholderiales</taxon>
        <taxon>Burkholderiaceae</taxon>
        <taxon>Caballeronia</taxon>
    </lineage>
</organism>
<keyword evidence="1" id="KW-0472">Membrane</keyword>
<dbReference type="Proteomes" id="UP000027466">
    <property type="component" value="Unassembled WGS sequence"/>
</dbReference>
<sequence length="163" mass="17308">MTGMLARRLPRFVARLVRENRGATAIEFALVAPVVFILMLGTVELALDMIVDGSVQIAAQAASRAGLTTTDPSTGTRADAAKRTVMNILGGWQNIGGTVNITTLNYGTYGNVGGSTYQANMGGFGDVVSYNITVTVPGFSGIPQLFGVKTLTFQRNYIVQNEK</sequence>
<feature type="domain" description="TadE-like" evidence="2">
    <location>
        <begin position="22"/>
        <end position="64"/>
    </location>
</feature>
<gene>
    <name evidence="3" type="ORF">BG61_32250</name>
</gene>
<evidence type="ECO:0000256" key="1">
    <source>
        <dbReference type="SAM" id="Phobius"/>
    </source>
</evidence>
<dbReference type="Pfam" id="PF07811">
    <property type="entry name" value="TadE"/>
    <property type="match status" value="1"/>
</dbReference>
<keyword evidence="1" id="KW-0812">Transmembrane</keyword>